<dbReference type="SUPFAM" id="SSF51430">
    <property type="entry name" value="NAD(P)-linked oxidoreductase"/>
    <property type="match status" value="1"/>
</dbReference>
<dbReference type="Gene3D" id="3.20.20.100">
    <property type="entry name" value="NADP-dependent oxidoreductase domain"/>
    <property type="match status" value="1"/>
</dbReference>
<sequence length="43" mass="4663">MPQVAINWVFGKPEIGAAILGATNLSQLQNNRKALDFSIPEPL</sequence>
<organism evidence="1 2">
    <name type="scientific">Leptospirillum ferriphilum</name>
    <dbReference type="NCBI Taxonomy" id="178606"/>
    <lineage>
        <taxon>Bacteria</taxon>
        <taxon>Pseudomonadati</taxon>
        <taxon>Nitrospirota</taxon>
        <taxon>Nitrospiria</taxon>
        <taxon>Nitrospirales</taxon>
        <taxon>Nitrospiraceae</taxon>
        <taxon>Leptospirillum</taxon>
    </lineage>
</organism>
<proteinExistence type="predicted"/>
<comment type="caution">
    <text evidence="1">The sequence shown here is derived from an EMBL/GenBank/DDBJ whole genome shotgun (WGS) entry which is preliminary data.</text>
</comment>
<dbReference type="EMBL" id="JPGK01000012">
    <property type="protein sequence ID" value="KGA92726.1"/>
    <property type="molecule type" value="Genomic_DNA"/>
</dbReference>
<gene>
    <name evidence="1" type="ORF">LptCag_0461</name>
</gene>
<dbReference type="InterPro" id="IPR036812">
    <property type="entry name" value="NAD(P)_OxRdtase_dom_sf"/>
</dbReference>
<name>A0A094YHQ3_9BACT</name>
<accession>A0A094YHQ3</accession>
<reference evidence="1 2" key="1">
    <citation type="submission" date="2014-06" db="EMBL/GenBank/DDBJ databases">
        <title>Draft genome sequence of iron oxidizing acidophile Leptospirillum ferriphilum DSM14647.</title>
        <authorList>
            <person name="Cardenas J.P."/>
            <person name="Lazcano M."/>
            <person name="Ossandon F.J."/>
            <person name="Corbett M."/>
            <person name="Holmes D.S."/>
            <person name="Watkin E."/>
        </authorList>
    </citation>
    <scope>NUCLEOTIDE SEQUENCE [LARGE SCALE GENOMIC DNA]</scope>
    <source>
        <strain evidence="1 2">DSM 14647</strain>
    </source>
</reference>
<evidence type="ECO:0000313" key="2">
    <source>
        <dbReference type="Proteomes" id="UP000029452"/>
    </source>
</evidence>
<dbReference type="Proteomes" id="UP000029452">
    <property type="component" value="Unassembled WGS sequence"/>
</dbReference>
<dbReference type="PATRIC" id="fig|178606.4.peg.2484"/>
<protein>
    <submittedName>
        <fullName evidence="1">Uncharacterized protein</fullName>
    </submittedName>
</protein>
<evidence type="ECO:0000313" key="1">
    <source>
        <dbReference type="EMBL" id="KGA92726.1"/>
    </source>
</evidence>
<dbReference type="AlphaFoldDB" id="A0A094YHQ3"/>